<name>A0A6N3BPG4_ENTFC</name>
<proteinExistence type="predicted"/>
<dbReference type="AlphaFoldDB" id="A0A6N3BPG4"/>
<reference evidence="1" key="1">
    <citation type="submission" date="2019-11" db="EMBL/GenBank/DDBJ databases">
        <authorList>
            <person name="Feng L."/>
        </authorList>
    </citation>
    <scope>NUCLEOTIDE SEQUENCE</scope>
    <source>
        <strain evidence="1">EFaeciumLFYP64</strain>
    </source>
</reference>
<protein>
    <submittedName>
        <fullName evidence="1">Uncharacterized protein</fullName>
    </submittedName>
</protein>
<gene>
    <name evidence="1" type="ORF">EFLFYP64_01101</name>
</gene>
<organism evidence="1">
    <name type="scientific">Enterococcus faecium</name>
    <name type="common">Streptococcus faecium</name>
    <dbReference type="NCBI Taxonomy" id="1352"/>
    <lineage>
        <taxon>Bacteria</taxon>
        <taxon>Bacillati</taxon>
        <taxon>Bacillota</taxon>
        <taxon>Bacilli</taxon>
        <taxon>Lactobacillales</taxon>
        <taxon>Enterococcaceae</taxon>
        <taxon>Enterococcus</taxon>
    </lineage>
</organism>
<sequence length="43" mass="4853">MNTSRIIKEIVFSNTLKKARAATRTILTSFKIGKSIISKEENL</sequence>
<accession>A0A6N3BPG4</accession>
<evidence type="ECO:0000313" key="1">
    <source>
        <dbReference type="EMBL" id="VYU02433.1"/>
    </source>
</evidence>
<dbReference type="EMBL" id="CACRTQ010000021">
    <property type="protein sequence ID" value="VYU02433.1"/>
    <property type="molecule type" value="Genomic_DNA"/>
</dbReference>